<dbReference type="InterPro" id="IPR004276">
    <property type="entry name" value="GlycoTrans_28_N"/>
</dbReference>
<comment type="subcellular location">
    <subcellularLocation>
        <location evidence="10">Cell membrane</location>
        <topology evidence="10">Peripheral membrane protein</topology>
        <orientation evidence="10">Cytoplasmic side</orientation>
    </subcellularLocation>
</comment>
<comment type="function">
    <text evidence="10">Cell wall formation. Catalyzes the transfer of a GlcNAc subunit on undecaprenyl-pyrophosphoryl-MurNAc-pentapeptide (lipid intermediate I) to form undecaprenyl-pyrophosphoryl-MurNAc-(pentapeptide)GlcNAc (lipid intermediate II).</text>
</comment>
<evidence type="ECO:0000256" key="6">
    <source>
        <dbReference type="ARBA" id="ARBA00022984"/>
    </source>
</evidence>
<evidence type="ECO:0000256" key="10">
    <source>
        <dbReference type="HAMAP-Rule" id="MF_00033"/>
    </source>
</evidence>
<dbReference type="GO" id="GO:0071555">
    <property type="term" value="P:cell wall organization"/>
    <property type="evidence" value="ECO:0007669"/>
    <property type="project" value="UniProtKB-KW"/>
</dbReference>
<protein>
    <recommendedName>
        <fullName evidence="10">UDP-N-acetylglucosamine--N-acetylmuramyl-(pentapeptide) pyrophosphoryl-undecaprenol N-acetylglucosamine transferase</fullName>
        <ecNumber evidence="10">2.4.1.227</ecNumber>
    </recommendedName>
    <alternativeName>
        <fullName evidence="10">Undecaprenyl-PP-MurNAc-pentapeptide-UDPGlcNAc GlcNAc transferase</fullName>
    </alternativeName>
</protein>
<comment type="similarity">
    <text evidence="10">Belongs to the glycosyltransferase 28 family. MurG subfamily.</text>
</comment>
<dbReference type="SUPFAM" id="SSF53756">
    <property type="entry name" value="UDP-Glycosyltransferase/glycogen phosphorylase"/>
    <property type="match status" value="1"/>
</dbReference>
<keyword evidence="1 10" id="KW-1003">Cell membrane</keyword>
<feature type="binding site" evidence="10">
    <location>
        <begin position="271"/>
        <end position="276"/>
    </location>
    <ligand>
        <name>UDP-N-acetyl-alpha-D-glucosamine</name>
        <dbReference type="ChEBI" id="CHEBI:57705"/>
    </ligand>
</feature>
<dbReference type="GO" id="GO:0005975">
    <property type="term" value="P:carbohydrate metabolic process"/>
    <property type="evidence" value="ECO:0007669"/>
    <property type="project" value="InterPro"/>
</dbReference>
<feature type="binding site" evidence="10">
    <location>
        <position position="166"/>
    </location>
    <ligand>
        <name>UDP-N-acetyl-alpha-D-glucosamine</name>
        <dbReference type="ChEBI" id="CHEBI:57705"/>
    </ligand>
</feature>
<comment type="pathway">
    <text evidence="10">Cell wall biogenesis; peptidoglycan biosynthesis.</text>
</comment>
<feature type="binding site" evidence="10">
    <location>
        <position position="252"/>
    </location>
    <ligand>
        <name>UDP-N-acetyl-alpha-D-glucosamine</name>
        <dbReference type="ChEBI" id="CHEBI:57705"/>
    </ligand>
</feature>
<feature type="binding site" evidence="10">
    <location>
        <position position="125"/>
    </location>
    <ligand>
        <name>UDP-N-acetyl-alpha-D-glucosamine</name>
        <dbReference type="ChEBI" id="CHEBI:57705"/>
    </ligand>
</feature>
<dbReference type="HAMAP" id="MF_00033">
    <property type="entry name" value="MurG"/>
    <property type="match status" value="1"/>
</dbReference>
<dbReference type="GO" id="GO:0051301">
    <property type="term" value="P:cell division"/>
    <property type="evidence" value="ECO:0007669"/>
    <property type="project" value="UniProtKB-KW"/>
</dbReference>
<keyword evidence="3 10" id="KW-0328">Glycosyltransferase</keyword>
<evidence type="ECO:0000256" key="9">
    <source>
        <dbReference type="ARBA" id="ARBA00023316"/>
    </source>
</evidence>
<feature type="binding site" evidence="10">
    <location>
        <position position="198"/>
    </location>
    <ligand>
        <name>UDP-N-acetyl-alpha-D-glucosamine</name>
        <dbReference type="ChEBI" id="CHEBI:57705"/>
    </ligand>
</feature>
<dbReference type="AlphaFoldDB" id="A0A917DS34"/>
<keyword evidence="8 10" id="KW-0131">Cell cycle</keyword>
<evidence type="ECO:0000313" key="14">
    <source>
        <dbReference type="Proteomes" id="UP000609064"/>
    </source>
</evidence>
<dbReference type="NCBIfam" id="TIGR01133">
    <property type="entry name" value="murG"/>
    <property type="match status" value="1"/>
</dbReference>
<accession>A0A917DS34</accession>
<dbReference type="Pfam" id="PF04101">
    <property type="entry name" value="Glyco_tran_28_C"/>
    <property type="match status" value="1"/>
</dbReference>
<sequence>MKKIIISGGGTGGHIYPAVAIANELKAIDSTNEILFVGAEGKMEMEKVPKAGYKIIGLPIAGINRSNMLANLGLPIKLIKSLWKTYRVIKDFKPDVAIGVGGYASGPTLIMANFLGVPTLIQEQNSFAGVTNKFVAKKAQKICVAYPNMEQFFPKEKIVMTGNPVRKDILETASKREQAFKHFGLDPERKTLLVIGGSQGARTINEAIFAGLNDLISNDLQVIWQTGKLFIDKAKQAVESLQTQRVFVSDFIYEMDLAYAAADLVVSRAGALSVSELCLAEKPSILVPLPTAAEDHQTQNAMSLVNVKAAWLVKDAEARDILVDDVIKLADNKAEMQQLSQNIKTLAKPNAGKEIASEVLKIINGQ</sequence>
<gene>
    <name evidence="10 13" type="primary">murG</name>
    <name evidence="13" type="ORF">GCM10011514_32170</name>
</gene>
<feature type="domain" description="Glycosyl transferase family 28 C-terminal" evidence="12">
    <location>
        <begin position="191"/>
        <end position="351"/>
    </location>
</feature>
<name>A0A917DS34_9BACT</name>
<feature type="domain" description="Glycosyltransferase family 28 N-terminal" evidence="11">
    <location>
        <begin position="4"/>
        <end position="143"/>
    </location>
</feature>
<keyword evidence="6 10" id="KW-0573">Peptidoglycan synthesis</keyword>
<evidence type="ECO:0000256" key="8">
    <source>
        <dbReference type="ARBA" id="ARBA00023306"/>
    </source>
</evidence>
<keyword evidence="9 10" id="KW-0961">Cell wall biogenesis/degradation</keyword>
<evidence type="ECO:0000256" key="1">
    <source>
        <dbReference type="ARBA" id="ARBA00022475"/>
    </source>
</evidence>
<keyword evidence="14" id="KW-1185">Reference proteome</keyword>
<proteinExistence type="inferred from homology"/>
<dbReference type="CDD" id="cd03785">
    <property type="entry name" value="GT28_MurG"/>
    <property type="match status" value="1"/>
</dbReference>
<evidence type="ECO:0000259" key="11">
    <source>
        <dbReference type="Pfam" id="PF03033"/>
    </source>
</evidence>
<dbReference type="GO" id="GO:0009252">
    <property type="term" value="P:peptidoglycan biosynthetic process"/>
    <property type="evidence" value="ECO:0007669"/>
    <property type="project" value="UniProtKB-UniRule"/>
</dbReference>
<reference evidence="13" key="1">
    <citation type="journal article" date="2014" name="Int. J. Syst. Evol. Microbiol.">
        <title>Complete genome sequence of Corynebacterium casei LMG S-19264T (=DSM 44701T), isolated from a smear-ripened cheese.</title>
        <authorList>
            <consortium name="US DOE Joint Genome Institute (JGI-PGF)"/>
            <person name="Walter F."/>
            <person name="Albersmeier A."/>
            <person name="Kalinowski J."/>
            <person name="Ruckert C."/>
        </authorList>
    </citation>
    <scope>NUCLEOTIDE SEQUENCE</scope>
    <source>
        <strain evidence="13">CGMCC 1.15958</strain>
    </source>
</reference>
<evidence type="ECO:0000256" key="4">
    <source>
        <dbReference type="ARBA" id="ARBA00022679"/>
    </source>
</evidence>
<dbReference type="PANTHER" id="PTHR21015:SF22">
    <property type="entry name" value="GLYCOSYLTRANSFERASE"/>
    <property type="match status" value="1"/>
</dbReference>
<evidence type="ECO:0000259" key="12">
    <source>
        <dbReference type="Pfam" id="PF04101"/>
    </source>
</evidence>
<dbReference type="GO" id="GO:0050511">
    <property type="term" value="F:undecaprenyldiphospho-muramoylpentapeptide beta-N-acetylglucosaminyltransferase activity"/>
    <property type="evidence" value="ECO:0007669"/>
    <property type="project" value="UniProtKB-UniRule"/>
</dbReference>
<dbReference type="EMBL" id="BMKK01000006">
    <property type="protein sequence ID" value="GGD65672.1"/>
    <property type="molecule type" value="Genomic_DNA"/>
</dbReference>
<feature type="binding site" evidence="10">
    <location>
        <position position="297"/>
    </location>
    <ligand>
        <name>UDP-N-acetyl-alpha-D-glucosamine</name>
        <dbReference type="ChEBI" id="CHEBI:57705"/>
    </ligand>
</feature>
<keyword evidence="5 10" id="KW-0133">Cell shape</keyword>
<evidence type="ECO:0000256" key="3">
    <source>
        <dbReference type="ARBA" id="ARBA00022676"/>
    </source>
</evidence>
<dbReference type="Gene3D" id="3.40.50.2000">
    <property type="entry name" value="Glycogen Phosphorylase B"/>
    <property type="match status" value="2"/>
</dbReference>
<feature type="binding site" evidence="10">
    <location>
        <begin position="11"/>
        <end position="13"/>
    </location>
    <ligand>
        <name>UDP-N-acetyl-alpha-D-glucosamine</name>
        <dbReference type="ChEBI" id="CHEBI:57705"/>
    </ligand>
</feature>
<comment type="caution">
    <text evidence="13">The sequence shown here is derived from an EMBL/GenBank/DDBJ whole genome shotgun (WGS) entry which is preliminary data.</text>
</comment>
<evidence type="ECO:0000256" key="5">
    <source>
        <dbReference type="ARBA" id="ARBA00022960"/>
    </source>
</evidence>
<reference evidence="13" key="2">
    <citation type="submission" date="2020-09" db="EMBL/GenBank/DDBJ databases">
        <authorList>
            <person name="Sun Q."/>
            <person name="Zhou Y."/>
        </authorList>
    </citation>
    <scope>NUCLEOTIDE SEQUENCE</scope>
    <source>
        <strain evidence="13">CGMCC 1.15958</strain>
    </source>
</reference>
<evidence type="ECO:0000256" key="7">
    <source>
        <dbReference type="ARBA" id="ARBA00023136"/>
    </source>
</evidence>
<dbReference type="EC" id="2.4.1.227" evidence="10"/>
<keyword evidence="4 10" id="KW-0808">Transferase</keyword>
<organism evidence="13 14">
    <name type="scientific">Emticicia aquatilis</name>
    <dbReference type="NCBI Taxonomy" id="1537369"/>
    <lineage>
        <taxon>Bacteria</taxon>
        <taxon>Pseudomonadati</taxon>
        <taxon>Bacteroidota</taxon>
        <taxon>Cytophagia</taxon>
        <taxon>Cytophagales</taxon>
        <taxon>Leadbetterellaceae</taxon>
        <taxon>Emticicia</taxon>
    </lineage>
</organism>
<dbReference type="GO" id="GO:0008360">
    <property type="term" value="P:regulation of cell shape"/>
    <property type="evidence" value="ECO:0007669"/>
    <property type="project" value="UniProtKB-KW"/>
</dbReference>
<evidence type="ECO:0000256" key="2">
    <source>
        <dbReference type="ARBA" id="ARBA00022618"/>
    </source>
</evidence>
<evidence type="ECO:0000313" key="13">
    <source>
        <dbReference type="EMBL" id="GGD65672.1"/>
    </source>
</evidence>
<dbReference type="InterPro" id="IPR007235">
    <property type="entry name" value="Glyco_trans_28_C"/>
</dbReference>
<dbReference type="PANTHER" id="PTHR21015">
    <property type="entry name" value="UDP-N-ACETYLGLUCOSAMINE--N-ACETYLMURAMYL-(PENTAPEPTIDE) PYROPHOSPHORYL-UNDECAPRENOL N-ACETYLGLUCOSAMINE TRANSFERASE 1"/>
    <property type="match status" value="1"/>
</dbReference>
<keyword evidence="2 10" id="KW-0132">Cell division</keyword>
<dbReference type="GO" id="GO:0005886">
    <property type="term" value="C:plasma membrane"/>
    <property type="evidence" value="ECO:0007669"/>
    <property type="project" value="UniProtKB-SubCell"/>
</dbReference>
<dbReference type="Proteomes" id="UP000609064">
    <property type="component" value="Unassembled WGS sequence"/>
</dbReference>
<keyword evidence="7 10" id="KW-0472">Membrane</keyword>
<dbReference type="Pfam" id="PF03033">
    <property type="entry name" value="Glyco_transf_28"/>
    <property type="match status" value="1"/>
</dbReference>
<dbReference type="RefSeq" id="WP_188767311.1">
    <property type="nucleotide sequence ID" value="NZ_BMKK01000006.1"/>
</dbReference>
<dbReference type="InterPro" id="IPR006009">
    <property type="entry name" value="GlcNAc_MurG"/>
</dbReference>
<comment type="catalytic activity">
    <reaction evidence="10">
        <text>di-trans,octa-cis-undecaprenyl diphospho-N-acetyl-alpha-D-muramoyl-L-alanyl-D-glutamyl-meso-2,6-diaminopimeloyl-D-alanyl-D-alanine + UDP-N-acetyl-alpha-D-glucosamine = di-trans,octa-cis-undecaprenyl diphospho-[N-acetyl-alpha-D-glucosaminyl-(1-&gt;4)]-N-acetyl-alpha-D-muramoyl-L-alanyl-D-glutamyl-meso-2,6-diaminopimeloyl-D-alanyl-D-alanine + UDP + H(+)</text>
        <dbReference type="Rhea" id="RHEA:31227"/>
        <dbReference type="ChEBI" id="CHEBI:15378"/>
        <dbReference type="ChEBI" id="CHEBI:57705"/>
        <dbReference type="ChEBI" id="CHEBI:58223"/>
        <dbReference type="ChEBI" id="CHEBI:61387"/>
        <dbReference type="ChEBI" id="CHEBI:61388"/>
        <dbReference type="EC" id="2.4.1.227"/>
    </reaction>
</comment>